<evidence type="ECO:0000313" key="1">
    <source>
        <dbReference type="EMBL" id="MBM7573465.1"/>
    </source>
</evidence>
<dbReference type="EMBL" id="JAFBDR010000034">
    <property type="protein sequence ID" value="MBM7573465.1"/>
    <property type="molecule type" value="Genomic_DNA"/>
</dbReference>
<dbReference type="PANTHER" id="PTHR36848">
    <property type="entry name" value="DNA-BINDING PROTEIN (PUTATIVE SECRETED PROTEIN)-RELATED"/>
    <property type="match status" value="1"/>
</dbReference>
<evidence type="ECO:0000313" key="2">
    <source>
        <dbReference type="Proteomes" id="UP001296943"/>
    </source>
</evidence>
<dbReference type="Pfam" id="PF17132">
    <property type="entry name" value="Glyco_hydro_106"/>
    <property type="match status" value="1"/>
</dbReference>
<dbReference type="PANTHER" id="PTHR36848:SF2">
    <property type="entry name" value="SECRETED PROTEIN"/>
    <property type="match status" value="1"/>
</dbReference>
<keyword evidence="2" id="KW-1185">Reference proteome</keyword>
<reference evidence="1 2" key="1">
    <citation type="submission" date="2021-01" db="EMBL/GenBank/DDBJ databases">
        <title>Genomic Encyclopedia of Type Strains, Phase IV (KMG-IV): sequencing the most valuable type-strain genomes for metagenomic binning, comparative biology and taxonomic classification.</title>
        <authorList>
            <person name="Goeker M."/>
        </authorList>
    </citation>
    <scope>NUCLEOTIDE SEQUENCE [LARGE SCALE GENOMIC DNA]</scope>
    <source>
        <strain evidence="1 2">DSM 23711</strain>
    </source>
</reference>
<accession>A0ABS2N6F0</accession>
<evidence type="ECO:0008006" key="3">
    <source>
        <dbReference type="Google" id="ProtNLM"/>
    </source>
</evidence>
<organism evidence="1 2">
    <name type="scientific">Aquibacillus albus</name>
    <dbReference type="NCBI Taxonomy" id="1168171"/>
    <lineage>
        <taxon>Bacteria</taxon>
        <taxon>Bacillati</taxon>
        <taxon>Bacillota</taxon>
        <taxon>Bacilli</taxon>
        <taxon>Bacillales</taxon>
        <taxon>Bacillaceae</taxon>
        <taxon>Aquibacillus</taxon>
    </lineage>
</organism>
<name>A0ABS2N6F0_9BACI</name>
<proteinExistence type="predicted"/>
<dbReference type="Gene3D" id="2.60.120.260">
    <property type="entry name" value="Galactose-binding domain-like"/>
    <property type="match status" value="1"/>
</dbReference>
<protein>
    <recommendedName>
        <fullName evidence="3">Glycoside hydrolase</fullName>
    </recommendedName>
</protein>
<dbReference type="InterPro" id="IPR053161">
    <property type="entry name" value="Ulvan_degrading_GH"/>
</dbReference>
<dbReference type="Proteomes" id="UP001296943">
    <property type="component" value="Unassembled WGS sequence"/>
</dbReference>
<sequence length="1081" mass="124912">MVHLRKFNSPDSKYGIHPFWFWNGEMEEEEIEHQIAEMADKGVTGFFLCARQGMSVPYLSDQWFQKVDYAIEVAANYNVDVWLYDEYPYPSGMAGGEVTLEHADAKQYSLIHHVEKLNSGETGKFEMPWARVLSAKAVPVHPETEALDWDEAIDVKEFIGNIQVEPVYQKTGLTAYNQKRYFTYKPKKVLHWTAPEGQWEIHCFLEQEIDDFKYYGTFVDPCHEEAMFTFIRTTHDRYAEKVGKYFGKTVKGMFTDEIHLLGRFPWSPKLVPFIQENYGYDIRDYIHLLLHHDNNSSAKVRYHYYQAIHLLTRKSYHKQVHDWCEQYSLDYVAEVPSVRMSAQLYSHVPGGDSAHEKLGRSLDWVLRKYFYSFRANPKMTSALSNQLGRERALIECFHSVGWSMTLQDAKWMIDRMAALGINFFNFHAFFYTLDAMVKHDAPPSHFLQNPYWKHFRKLGDYTARISYVMSEGTPVRPIAVLDPTTSLWTHMGNPYNRFTYTGENSEEEKKLELLKEHWGDICLHLTTHYKDYDHLDPEILEKAEIMDGEIRIGKTAYSVLILPPITNLECDAWKVIKQFINEGGTVIANGLLPYENIDDESTIEDIRTTFGLDDQYSSEFWEVSRDKEPVPVSQNAYFIPTTVNQPLSERIEALAAILDEELQQDIAFKVDDDSKSFLMQHRKLEDDSEAVFLSNQEGDTHQASLYVKKAEQRVKFTRLNLETGDSEKIEAVIDGDFWRIDLEFAAYQSHLIQIEKAAHKNESNSNNDAEQLEIDASHQWEMTPLQENMLRFDTFELQIESKGEASGTVQTKTFIDQCEDLANNHRLPIEFTQTFGTPMKVNLAYPIDVNYQTTFFIDRLPAHCSLVMDRHAIAGDFDILLNGVVVDRSTFVQKFVYDHNNVVADVHSLLKHGENTLKVKGKVDHDWEGVVDPLYLMGDFGVEFDTELQSIMTDVPTNATSLIGPYKGLPFYAGTISFQTNVHFDVPYTEEFTLAVKELEDVHECAEVLINGKSLGVKAWSPYKWQGMTEMLSDGENVVEVKITNTLIGLMEGKYFNYENHTLEDVRAQRQLQKYTSVHVE</sequence>
<dbReference type="RefSeq" id="WP_204502108.1">
    <property type="nucleotide sequence ID" value="NZ_JAFBDR010000034.1"/>
</dbReference>
<comment type="caution">
    <text evidence="1">The sequence shown here is derived from an EMBL/GenBank/DDBJ whole genome shotgun (WGS) entry which is preliminary data.</text>
</comment>
<gene>
    <name evidence="1" type="ORF">JOC48_004029</name>
</gene>